<evidence type="ECO:0000313" key="2">
    <source>
        <dbReference type="Proteomes" id="UP001054837"/>
    </source>
</evidence>
<proteinExistence type="predicted"/>
<name>A0AAV4RRM6_9ARAC</name>
<dbReference type="Proteomes" id="UP001054837">
    <property type="component" value="Unassembled WGS sequence"/>
</dbReference>
<dbReference type="EMBL" id="BPLQ01006630">
    <property type="protein sequence ID" value="GIY24052.1"/>
    <property type="molecule type" value="Genomic_DNA"/>
</dbReference>
<dbReference type="AlphaFoldDB" id="A0AAV4RRM6"/>
<gene>
    <name evidence="1" type="ORF">CDAR_542521</name>
</gene>
<organism evidence="1 2">
    <name type="scientific">Caerostris darwini</name>
    <dbReference type="NCBI Taxonomy" id="1538125"/>
    <lineage>
        <taxon>Eukaryota</taxon>
        <taxon>Metazoa</taxon>
        <taxon>Ecdysozoa</taxon>
        <taxon>Arthropoda</taxon>
        <taxon>Chelicerata</taxon>
        <taxon>Arachnida</taxon>
        <taxon>Araneae</taxon>
        <taxon>Araneomorphae</taxon>
        <taxon>Entelegynae</taxon>
        <taxon>Araneoidea</taxon>
        <taxon>Araneidae</taxon>
        <taxon>Caerostris</taxon>
    </lineage>
</organism>
<comment type="caution">
    <text evidence="1">The sequence shown here is derived from an EMBL/GenBank/DDBJ whole genome shotgun (WGS) entry which is preliminary data.</text>
</comment>
<protein>
    <submittedName>
        <fullName evidence="1">Uncharacterized protein</fullName>
    </submittedName>
</protein>
<keyword evidence="2" id="KW-1185">Reference proteome</keyword>
<evidence type="ECO:0000313" key="1">
    <source>
        <dbReference type="EMBL" id="GIY24052.1"/>
    </source>
</evidence>
<sequence length="85" mass="9770">MTADSPLPRKRKGKHGRFSQTKAAWLMACSELSSPCWKFDKGCRTERVRFNANNEQIKLSASTFFCLDRREERESGTNLPLEDCV</sequence>
<accession>A0AAV4RRM6</accession>
<reference evidence="1 2" key="1">
    <citation type="submission" date="2021-06" db="EMBL/GenBank/DDBJ databases">
        <title>Caerostris darwini draft genome.</title>
        <authorList>
            <person name="Kono N."/>
            <person name="Arakawa K."/>
        </authorList>
    </citation>
    <scope>NUCLEOTIDE SEQUENCE [LARGE SCALE GENOMIC DNA]</scope>
</reference>